<evidence type="ECO:0000256" key="1">
    <source>
        <dbReference type="SAM" id="Phobius"/>
    </source>
</evidence>
<accession>A0ABS6DP59</accession>
<name>A0ABS6DP59_9MOLU</name>
<keyword evidence="1" id="KW-0812">Transmembrane</keyword>
<keyword evidence="1" id="KW-1133">Transmembrane helix</keyword>
<protein>
    <recommendedName>
        <fullName evidence="4">Lipoprotein</fullName>
    </recommendedName>
</protein>
<sequence length="252" mass="29498">MKRISNRWKNLIWFMSGVVAISTIVGVTFGMVKKDKYLQAYDLDKQIFDENKINEFVKIVEKDNISEISANDFASQFQKEHSLNSDILKKYTNVTLSDNLSDYIIRMFNFIINKSDNTLNFIVELRHKTTQNVIVFQKIISGFKKAAIEKITNDQTTKIKTNFKVNKNKDINVDEWITNINNSTNPIEKTNLFSNLITTTINKEYVLYIVDDIKKENNTITFKYKFWKLQYDRAISVYTQTFSDIVTSTIEI</sequence>
<keyword evidence="3" id="KW-1185">Reference proteome</keyword>
<evidence type="ECO:0000313" key="3">
    <source>
        <dbReference type="Proteomes" id="UP000718793"/>
    </source>
</evidence>
<dbReference type="Proteomes" id="UP000718793">
    <property type="component" value="Unassembled WGS sequence"/>
</dbReference>
<proteinExistence type="predicted"/>
<keyword evidence="1" id="KW-0472">Membrane</keyword>
<dbReference type="EMBL" id="JAHMHH010000001">
    <property type="protein sequence ID" value="MBU4692109.1"/>
    <property type="molecule type" value="Genomic_DNA"/>
</dbReference>
<comment type="caution">
    <text evidence="2">The sequence shown here is derived from an EMBL/GenBank/DDBJ whole genome shotgun (WGS) entry which is preliminary data.</text>
</comment>
<evidence type="ECO:0000313" key="2">
    <source>
        <dbReference type="EMBL" id="MBU4692109.1"/>
    </source>
</evidence>
<organism evidence="2 3">
    <name type="scientific">Mycoplasma zalophi</name>
    <dbReference type="NCBI Taxonomy" id="191287"/>
    <lineage>
        <taxon>Bacteria</taxon>
        <taxon>Bacillati</taxon>
        <taxon>Mycoplasmatota</taxon>
        <taxon>Mollicutes</taxon>
        <taxon>Mycoplasmataceae</taxon>
        <taxon>Mycoplasma</taxon>
    </lineage>
</organism>
<dbReference type="RefSeq" id="WP_216488407.1">
    <property type="nucleotide sequence ID" value="NZ_JAHMHH010000001.1"/>
</dbReference>
<feature type="transmembrane region" description="Helical" evidence="1">
    <location>
        <begin position="12"/>
        <end position="32"/>
    </location>
</feature>
<gene>
    <name evidence="2" type="ORF">KQ875_00660</name>
</gene>
<reference evidence="2" key="1">
    <citation type="submission" date="2021-06" db="EMBL/GenBank/DDBJ databases">
        <title>Novel Mycoplasma species detected in California sea lions (Zalophus californianus) from the USA.</title>
        <authorList>
            <person name="Volokhov D.V."/>
            <person name="Furtak V.A."/>
            <person name="Zagorodnyaya T.A."/>
        </authorList>
    </citation>
    <scope>NUCLEOTIDE SEQUENCE [LARGE SCALE GENOMIC DNA]</scope>
    <source>
        <strain evidence="2">CSL 5346</strain>
    </source>
</reference>
<evidence type="ECO:0008006" key="4">
    <source>
        <dbReference type="Google" id="ProtNLM"/>
    </source>
</evidence>